<sequence length="929" mass="102756">MCNTKRTRTSISSFSASEAATPEQSPLPHYGEPAIYDPDHKNPMMYRHSMSYGDDLPRYTAKENMITTIGPKGPHLFRSLSVCSSVPSAAATRLASTADFIPPTPVTPLDVTEFDIPTSLNTAVYIDQRRLSLQFSPTSPMAAQHQHHSFEPAQEMERSFNPERDIRPLSTLSAAVINDYDQLDIMDWTPQQVCQHLAKVGFDRIIVEKFARNDISGQILIDLKWEDLKELDIQSFGKRIEVWSEIYHLRCRSSTGPVEQFATYRPESRMSRTASHRSARPSPASSRPALTPRTPHVEALKPIAFNGDIREEDEEEDQPRSVSSEDEETTIAVRLMRTPTRRRRVKTKKGTHARISRKRVSSADSGTDAAETTEGEQVSRMKSVKEALPTLRETPMRRHNPAPDSIVPGDSISVAGRRTCKVHAKCKKGDKCGKHGVGRQQSTKVTQLKLQKNALPQRSSAGTILVATTPSIAQAITLEASRDSVLTQNDTTRPGSFSAPSVLASSDVLGPIQSREVKLQEGALREIIAMDPAENVKKFLIHQHLQHLEERRREPPPVPQKSNEEIMRALASPGSVKPQEYYEDDPEAGYQTEQGDQVPEIGSMMLPGGDGFAPPMSPAINRSKTPSLGLRTANITPALPGSTGFSPMSYRARGSMLRTTTPFSEMDVPIGSSTPMIAEFRNQSASVPPDMSYGVGQRGAMNRSSLGMPSTVGKLVAPAPPPPGAAGISRRGAQSTTGVRPQVVILDDLEENAEWEDASDKTSIQEIGTQKASNVLNSNIRVHSGWMRKRKTNWFRHEWPEHHFVLRGTRLGIHKDQHSAEDGFIEMEDYSVACSKSASTKLSAAFKSWKIKNDQGNANDGAFFFQLVPCNDKDKRAKGVATGKEKKVVHHFAVKSREERIDWMRELMLAKAIKQKGEGCDVEVNGEKI</sequence>
<accession>A0A3N4LEK3</accession>
<dbReference type="InterPro" id="IPR001660">
    <property type="entry name" value="SAM"/>
</dbReference>
<dbReference type="CDD" id="cd09535">
    <property type="entry name" value="SAM_BOI-like_fungal"/>
    <property type="match status" value="1"/>
</dbReference>
<evidence type="ECO:0000259" key="2">
    <source>
        <dbReference type="PROSITE" id="PS50003"/>
    </source>
</evidence>
<dbReference type="InParanoid" id="A0A3N4LEK3"/>
<dbReference type="PROSITE" id="PS50105">
    <property type="entry name" value="SAM_DOMAIN"/>
    <property type="match status" value="1"/>
</dbReference>
<dbReference type="SUPFAM" id="SSF50729">
    <property type="entry name" value="PH domain-like"/>
    <property type="match status" value="1"/>
</dbReference>
<dbReference type="SMART" id="SM00233">
    <property type="entry name" value="PH"/>
    <property type="match status" value="1"/>
</dbReference>
<feature type="domain" description="SAM" evidence="3">
    <location>
        <begin position="188"/>
        <end position="252"/>
    </location>
</feature>
<feature type="compositionally biased region" description="Basic residues" evidence="1">
    <location>
        <begin position="339"/>
        <end position="360"/>
    </location>
</feature>
<dbReference type="SUPFAM" id="SSF47769">
    <property type="entry name" value="SAM/Pointed domain"/>
    <property type="match status" value="1"/>
</dbReference>
<evidence type="ECO:0000259" key="3">
    <source>
        <dbReference type="PROSITE" id="PS50105"/>
    </source>
</evidence>
<feature type="region of interest" description="Disordered" evidence="1">
    <location>
        <begin position="571"/>
        <end position="593"/>
    </location>
</feature>
<feature type="region of interest" description="Disordered" evidence="1">
    <location>
        <begin position="1"/>
        <end position="34"/>
    </location>
</feature>
<dbReference type="EMBL" id="ML121560">
    <property type="protein sequence ID" value="RPB21324.1"/>
    <property type="molecule type" value="Genomic_DNA"/>
</dbReference>
<dbReference type="Gene3D" id="2.30.29.30">
    <property type="entry name" value="Pleckstrin-homology domain (PH domain)/Phosphotyrosine-binding domain (PTB)"/>
    <property type="match status" value="1"/>
</dbReference>
<feature type="region of interest" description="Disordered" evidence="1">
    <location>
        <begin position="263"/>
        <end position="383"/>
    </location>
</feature>
<dbReference type="PROSITE" id="PS50003">
    <property type="entry name" value="PH_DOMAIN"/>
    <property type="match status" value="1"/>
</dbReference>
<gene>
    <name evidence="4" type="ORF">L211DRAFT_441591</name>
</gene>
<dbReference type="InterPro" id="IPR013761">
    <property type="entry name" value="SAM/pointed_sf"/>
</dbReference>
<organism evidence="4 5">
    <name type="scientific">Terfezia boudieri ATCC MYA-4762</name>
    <dbReference type="NCBI Taxonomy" id="1051890"/>
    <lineage>
        <taxon>Eukaryota</taxon>
        <taxon>Fungi</taxon>
        <taxon>Dikarya</taxon>
        <taxon>Ascomycota</taxon>
        <taxon>Pezizomycotina</taxon>
        <taxon>Pezizomycetes</taxon>
        <taxon>Pezizales</taxon>
        <taxon>Pezizaceae</taxon>
        <taxon>Terfezia</taxon>
    </lineage>
</organism>
<feature type="compositionally biased region" description="Polar residues" evidence="1">
    <location>
        <begin position="9"/>
        <end position="24"/>
    </location>
</feature>
<feature type="domain" description="PH" evidence="2">
    <location>
        <begin position="780"/>
        <end position="912"/>
    </location>
</feature>
<dbReference type="OrthoDB" id="422827at2759"/>
<name>A0A3N4LEK3_9PEZI</name>
<dbReference type="SMART" id="SM00454">
    <property type="entry name" value="SAM"/>
    <property type="match status" value="1"/>
</dbReference>
<dbReference type="Pfam" id="PF00169">
    <property type="entry name" value="PH"/>
    <property type="match status" value="1"/>
</dbReference>
<dbReference type="Proteomes" id="UP000267821">
    <property type="component" value="Unassembled WGS sequence"/>
</dbReference>
<reference evidence="4 5" key="1">
    <citation type="journal article" date="2018" name="Nat. Ecol. Evol.">
        <title>Pezizomycetes genomes reveal the molecular basis of ectomycorrhizal truffle lifestyle.</title>
        <authorList>
            <person name="Murat C."/>
            <person name="Payen T."/>
            <person name="Noel B."/>
            <person name="Kuo A."/>
            <person name="Morin E."/>
            <person name="Chen J."/>
            <person name="Kohler A."/>
            <person name="Krizsan K."/>
            <person name="Balestrini R."/>
            <person name="Da Silva C."/>
            <person name="Montanini B."/>
            <person name="Hainaut M."/>
            <person name="Levati E."/>
            <person name="Barry K.W."/>
            <person name="Belfiori B."/>
            <person name="Cichocki N."/>
            <person name="Clum A."/>
            <person name="Dockter R.B."/>
            <person name="Fauchery L."/>
            <person name="Guy J."/>
            <person name="Iotti M."/>
            <person name="Le Tacon F."/>
            <person name="Lindquist E.A."/>
            <person name="Lipzen A."/>
            <person name="Malagnac F."/>
            <person name="Mello A."/>
            <person name="Molinier V."/>
            <person name="Miyauchi S."/>
            <person name="Poulain J."/>
            <person name="Riccioni C."/>
            <person name="Rubini A."/>
            <person name="Sitrit Y."/>
            <person name="Splivallo R."/>
            <person name="Traeger S."/>
            <person name="Wang M."/>
            <person name="Zifcakova L."/>
            <person name="Wipf D."/>
            <person name="Zambonelli A."/>
            <person name="Paolocci F."/>
            <person name="Nowrousian M."/>
            <person name="Ottonello S."/>
            <person name="Baldrian P."/>
            <person name="Spatafora J.W."/>
            <person name="Henrissat B."/>
            <person name="Nagy L.G."/>
            <person name="Aury J.M."/>
            <person name="Wincker P."/>
            <person name="Grigoriev I.V."/>
            <person name="Bonfante P."/>
            <person name="Martin F.M."/>
        </authorList>
    </citation>
    <scope>NUCLEOTIDE SEQUENCE [LARGE SCALE GENOMIC DNA]</scope>
    <source>
        <strain evidence="4 5">ATCC MYA-4762</strain>
    </source>
</reference>
<protein>
    <submittedName>
        <fullName evidence="4">PH-domain-containing protein</fullName>
    </submittedName>
</protein>
<dbReference type="Pfam" id="PF07647">
    <property type="entry name" value="SAM_2"/>
    <property type="match status" value="1"/>
</dbReference>
<dbReference type="AlphaFoldDB" id="A0A3N4LEK3"/>
<evidence type="ECO:0000313" key="5">
    <source>
        <dbReference type="Proteomes" id="UP000267821"/>
    </source>
</evidence>
<evidence type="ECO:0000256" key="1">
    <source>
        <dbReference type="SAM" id="MobiDB-lite"/>
    </source>
</evidence>
<evidence type="ECO:0000313" key="4">
    <source>
        <dbReference type="EMBL" id="RPB21324.1"/>
    </source>
</evidence>
<proteinExistence type="predicted"/>
<dbReference type="InterPro" id="IPR001849">
    <property type="entry name" value="PH_domain"/>
</dbReference>
<dbReference type="Gene3D" id="1.10.150.50">
    <property type="entry name" value="Transcription Factor, Ets-1"/>
    <property type="match status" value="1"/>
</dbReference>
<keyword evidence="5" id="KW-1185">Reference proteome</keyword>
<dbReference type="InterPro" id="IPR011993">
    <property type="entry name" value="PH-like_dom_sf"/>
</dbReference>
<feature type="compositionally biased region" description="Low complexity" evidence="1">
    <location>
        <begin position="280"/>
        <end position="293"/>
    </location>
</feature>